<dbReference type="SUPFAM" id="SSF51735">
    <property type="entry name" value="NAD(P)-binding Rossmann-fold domains"/>
    <property type="match status" value="1"/>
</dbReference>
<keyword evidence="2" id="KW-0560">Oxidoreductase</keyword>
<gene>
    <name evidence="4" type="ORF">POF50_015290</name>
</gene>
<name>A0AA90H267_9ACTN</name>
<dbReference type="PANTHER" id="PTHR43976">
    <property type="entry name" value="SHORT CHAIN DEHYDROGENASE"/>
    <property type="match status" value="1"/>
</dbReference>
<evidence type="ECO:0000256" key="1">
    <source>
        <dbReference type="ARBA" id="ARBA00006484"/>
    </source>
</evidence>
<comment type="caution">
    <text evidence="4">The sequence shown here is derived from an EMBL/GenBank/DDBJ whole genome shotgun (WGS) entry which is preliminary data.</text>
</comment>
<reference evidence="4" key="1">
    <citation type="submission" date="2023-05" db="EMBL/GenBank/DDBJ databases">
        <title>Streptantibioticus silvisoli sp. nov., acidotolerant actinomycetes 1 from pine litter.</title>
        <authorList>
            <person name="Swiecimska M."/>
            <person name="Golinska P."/>
            <person name="Sangal V."/>
            <person name="Wachnowicz B."/>
            <person name="Goodfellow M."/>
        </authorList>
    </citation>
    <scope>NUCLEOTIDE SEQUENCE</scope>
    <source>
        <strain evidence="4">SL13</strain>
    </source>
</reference>
<dbReference type="GO" id="GO:0016491">
    <property type="term" value="F:oxidoreductase activity"/>
    <property type="evidence" value="ECO:0007669"/>
    <property type="project" value="UniProtKB-KW"/>
</dbReference>
<protein>
    <submittedName>
        <fullName evidence="4">Oxidoreductase</fullName>
    </submittedName>
</protein>
<dbReference type="InterPro" id="IPR051911">
    <property type="entry name" value="SDR_oxidoreductase"/>
</dbReference>
<dbReference type="Gene3D" id="3.40.50.720">
    <property type="entry name" value="NAD(P)-binding Rossmann-like Domain"/>
    <property type="match status" value="1"/>
</dbReference>
<evidence type="ECO:0000256" key="2">
    <source>
        <dbReference type="ARBA" id="ARBA00023002"/>
    </source>
</evidence>
<dbReference type="PRINTS" id="PR00080">
    <property type="entry name" value="SDRFAMILY"/>
</dbReference>
<dbReference type="Pfam" id="PF00106">
    <property type="entry name" value="adh_short"/>
    <property type="match status" value="1"/>
</dbReference>
<dbReference type="PRINTS" id="PR00081">
    <property type="entry name" value="GDHRDH"/>
</dbReference>
<dbReference type="NCBIfam" id="NF004824">
    <property type="entry name" value="PRK06180.1"/>
    <property type="match status" value="1"/>
</dbReference>
<dbReference type="AlphaFoldDB" id="A0AA90H267"/>
<dbReference type="RefSeq" id="WP_271313740.1">
    <property type="nucleotide sequence ID" value="NZ_JABXJJ020000017.1"/>
</dbReference>
<accession>A0AA90H267</accession>
<evidence type="ECO:0000313" key="4">
    <source>
        <dbReference type="EMBL" id="MDI5970686.1"/>
    </source>
</evidence>
<sequence>MSVWFITGASRGFGKELAAAALAGGDQVVATARNPQAVLDALPEAGDSLLAVALDVTDQEQATAAVAAATERFGRIDVLVNNAGYGLFGSVEEITDAEARALFDTNVFGLLNVTRAALPTLRAQGAGRVLNIGSSAGFAAGAGRGLYGASKFAVESITEALRGELGPLGIHVTVVEPGSFRTEFLSADSKRQAGSDIPAYADTVGTLYTAMAVNNGKQPGDPVKAVAAIRRLAVAAEPPLRLQLGSDCVNLVEGKLASVAEELDQWRELALSTDFPAA</sequence>
<dbReference type="InterPro" id="IPR036291">
    <property type="entry name" value="NAD(P)-bd_dom_sf"/>
</dbReference>
<dbReference type="InterPro" id="IPR020904">
    <property type="entry name" value="Sc_DH/Rdtase_CS"/>
</dbReference>
<dbReference type="InterPro" id="IPR002347">
    <property type="entry name" value="SDR_fam"/>
</dbReference>
<dbReference type="PROSITE" id="PS00061">
    <property type="entry name" value="ADH_SHORT"/>
    <property type="match status" value="1"/>
</dbReference>
<dbReference type="PANTHER" id="PTHR43976:SF16">
    <property type="entry name" value="SHORT-CHAIN DEHYDROGENASE_REDUCTASE FAMILY PROTEIN"/>
    <property type="match status" value="1"/>
</dbReference>
<proteinExistence type="inferred from homology"/>
<evidence type="ECO:0000256" key="3">
    <source>
        <dbReference type="RuleBase" id="RU000363"/>
    </source>
</evidence>
<dbReference type="EMBL" id="JABXJJ020000017">
    <property type="protein sequence ID" value="MDI5970686.1"/>
    <property type="molecule type" value="Genomic_DNA"/>
</dbReference>
<dbReference type="CDD" id="cd05374">
    <property type="entry name" value="17beta-HSD-like_SDR_c"/>
    <property type="match status" value="1"/>
</dbReference>
<organism evidence="4">
    <name type="scientific">Streptantibioticus silvisoli</name>
    <dbReference type="NCBI Taxonomy" id="2705255"/>
    <lineage>
        <taxon>Bacteria</taxon>
        <taxon>Bacillati</taxon>
        <taxon>Actinomycetota</taxon>
        <taxon>Actinomycetes</taxon>
        <taxon>Kitasatosporales</taxon>
        <taxon>Streptomycetaceae</taxon>
        <taxon>Streptantibioticus</taxon>
    </lineage>
</organism>
<comment type="similarity">
    <text evidence="1 3">Belongs to the short-chain dehydrogenases/reductases (SDR) family.</text>
</comment>